<dbReference type="PROSITE" id="PS51036">
    <property type="entry name" value="ZF_A20"/>
    <property type="match status" value="3"/>
</dbReference>
<evidence type="ECO:0000256" key="12">
    <source>
        <dbReference type="ARBA" id="ARBA00022801"/>
    </source>
</evidence>
<dbReference type="EnsemblMetazoa" id="XM_011672359">
    <property type="protein sequence ID" value="XP_011670661"/>
    <property type="gene ID" value="LOC590500"/>
</dbReference>
<dbReference type="Gene3D" id="3.90.70.80">
    <property type="match status" value="1"/>
</dbReference>
<evidence type="ECO:0000256" key="14">
    <source>
        <dbReference type="ARBA" id="ARBA00022833"/>
    </source>
</evidence>
<evidence type="ECO:0000256" key="11">
    <source>
        <dbReference type="ARBA" id="ARBA00022786"/>
    </source>
</evidence>
<feature type="region of interest" description="Disordered" evidence="16">
    <location>
        <begin position="830"/>
        <end position="881"/>
    </location>
</feature>
<feature type="compositionally biased region" description="Basic and acidic residues" evidence="16">
    <location>
        <begin position="1"/>
        <end position="16"/>
    </location>
</feature>
<dbReference type="GO" id="GO:0008270">
    <property type="term" value="F:zinc ion binding"/>
    <property type="evidence" value="ECO:0007669"/>
    <property type="project" value="UniProtKB-KW"/>
</dbReference>
<dbReference type="RefSeq" id="XP_011670661.2">
    <property type="nucleotide sequence ID" value="XM_011672359.2"/>
</dbReference>
<dbReference type="InterPro" id="IPR003323">
    <property type="entry name" value="OTU_dom"/>
</dbReference>
<accession>A0A7M7HLL7</accession>
<keyword evidence="15" id="KW-0539">Nucleus</keyword>
<evidence type="ECO:0000256" key="7">
    <source>
        <dbReference type="ARBA" id="ARBA00022553"/>
    </source>
</evidence>
<feature type="domain" description="A20-type" evidence="18">
    <location>
        <begin position="733"/>
        <end position="768"/>
    </location>
</feature>
<feature type="region of interest" description="Disordered" evidence="16">
    <location>
        <begin position="1044"/>
        <end position="1089"/>
    </location>
</feature>
<dbReference type="GO" id="GO:0005634">
    <property type="term" value="C:nucleus"/>
    <property type="evidence" value="ECO:0000318"/>
    <property type="project" value="GO_Central"/>
</dbReference>
<keyword evidence="7" id="KW-0597">Phosphoprotein</keyword>
<dbReference type="SMART" id="SM00259">
    <property type="entry name" value="ZnF_A20"/>
    <property type="match status" value="8"/>
</dbReference>
<keyword evidence="10" id="KW-0863">Zinc-finger</keyword>
<dbReference type="RefSeq" id="XP_795196.2">
    <property type="nucleotide sequence ID" value="XM_790103.4"/>
</dbReference>
<sequence>MPPYPEDHLPGGDKRSPLALPLKVGDADPTKTHRIWNKVRNNLHRTQGPHRPAFLAEMQNATAILPNYWQLYPSDFAKYLKQELCDLHMSKFLEDKKVLNWCPGFTKLYSLNATGDGNCLLHAISLALWGVEDTDLWLRKVLHSVMKGEYAEANERRWRRERNQFDTTHIPGQGFRYNTKEWSAEWQIVVDISSPERRLDQTMGLPYECLEEFHIFVMANILRRPIIVLAENMWRDAAGKSLQPLNFSGIYLPLGWDSKDCFHHPILLGYHHQHFSPLLCTGPPTDKEVKDVYCVPLVDHEFESFPIHFLEEGEEGRVNQLLERYLTCETFRFRDRPVLCARLATDHPKEELDVFQSYLNLAEMRYRMYTEEQHNPENAEALKAAGVMSATSTQQLNEKMAVVSDPKQPGQPRRVSTEDPSAVQTGGSLSGNDVFKVPTEDSVCISSTALQSSGVKVPSMNLEHMGYFGSTSLACKTPGCHYVTALESDEYCERCYKARSSAGKEAFKRCRVDSCLNGGDRRYDGFCQVCYDQSTFMNDDILVAARPTNLQDLSTSPKFSGLSARGPVHFDSPTVQDGNGMEVEEYKTSGSTLDTNVVNEFRVGSKQCISPGCDFTGNPNYGGLCSKCSQEQTGAGKQSTGGAEPLGFLDASPPREIAVTVGKKKCLMPECALTGHPEKLDLCSGCFNKQAEIGKAAGLSLKTMGEKPSPIPDTDIPELSRRFSTERQKQLWENASQPCRTANCEMYALPSQNGYCSACYKKSIAGRSSPHDFSRGSSSPQLKHAKGQEVSTFRPILQFTVQKNMCAIPGCNGVRLQLGNGDLCRAHYQESSRRYSPTTSTNPPPGAVTRAGMPSVGGRAQPSAPPQSIYASRPGHRSPGITNLREVQQASEPSHVARASSTQFCAHPGCDNPAVPPSFVACRRCLDFVDKVNQVEAAIKSVRGEGATAEATAVRRAPEDDEMSPIALETEIDPNDPPTETVRNLDIHETLSSGIKGQFQYDHVKRVKCQAKRGCPFNSYGNPEYGNRCATCFDWEVVVPLHKTSNSSSAPLKKASRSQTLPPPRSQSAVISSTGTASRVASHPPNYQKCSRRDCLQQANVQIMDGYCNKCYPAYKSREDKKKSRSSSGLRDRSAPPSGTSSKREKPVMRDDDLIPISARRCRMETCQNYGNSHSRGYCNGCFQKLMNP</sequence>
<evidence type="ECO:0000256" key="10">
    <source>
        <dbReference type="ARBA" id="ARBA00022771"/>
    </source>
</evidence>
<evidence type="ECO:0000256" key="4">
    <source>
        <dbReference type="ARBA" id="ARBA00005865"/>
    </source>
</evidence>
<dbReference type="CDD" id="cd22766">
    <property type="entry name" value="OTU_TNFAIP3"/>
    <property type="match status" value="1"/>
</dbReference>
<dbReference type="GO" id="GO:0004843">
    <property type="term" value="F:cysteine-type deubiquitinase activity"/>
    <property type="evidence" value="ECO:0000318"/>
    <property type="project" value="GO_Central"/>
</dbReference>
<protein>
    <recommendedName>
        <fullName evidence="5">ubiquitinyl hydrolase 1</fullName>
        <ecNumber evidence="5">3.4.19.12</ecNumber>
    </recommendedName>
</protein>
<comment type="catalytic activity">
    <reaction evidence="1">
        <text>Thiol-dependent hydrolysis of ester, thioester, amide, peptide and isopeptide bonds formed by the C-terminal Gly of ubiquitin (a 76-residue protein attached to proteins as an intracellular targeting signal).</text>
        <dbReference type="EC" id="3.4.19.12"/>
    </reaction>
</comment>
<evidence type="ECO:0000313" key="20">
    <source>
        <dbReference type="Proteomes" id="UP000007110"/>
    </source>
</evidence>
<feature type="domain" description="A20-type" evidence="18">
    <location>
        <begin position="1156"/>
        <end position="1189"/>
    </location>
</feature>
<dbReference type="EnsemblMetazoa" id="XM_790103">
    <property type="protein sequence ID" value="XP_795196"/>
    <property type="gene ID" value="LOC590500"/>
</dbReference>
<name>A0A7M7HLL7_STRPU</name>
<evidence type="ECO:0000256" key="8">
    <source>
        <dbReference type="ARBA" id="ARBA00022670"/>
    </source>
</evidence>
<keyword evidence="13" id="KW-0788">Thiol protease</keyword>
<evidence type="ECO:0000259" key="18">
    <source>
        <dbReference type="PROSITE" id="PS51036"/>
    </source>
</evidence>
<dbReference type="EC" id="3.4.19.12" evidence="5"/>
<dbReference type="GO" id="GO:0016477">
    <property type="term" value="P:cell migration"/>
    <property type="evidence" value="ECO:0000318"/>
    <property type="project" value="GO_Central"/>
</dbReference>
<reference evidence="19" key="2">
    <citation type="submission" date="2021-01" db="UniProtKB">
        <authorList>
            <consortium name="EnsemblMetazoa"/>
        </authorList>
    </citation>
    <scope>IDENTIFICATION</scope>
</reference>
<dbReference type="PANTHER" id="PTHR13367:SF28">
    <property type="entry name" value="UBIQUITIN THIOESTERASE ZRANB1"/>
    <property type="match status" value="1"/>
</dbReference>
<comment type="subcellular location">
    <subcellularLocation>
        <location evidence="3">Cytoplasm</location>
    </subcellularLocation>
    <subcellularLocation>
        <location evidence="2">Nucleus</location>
    </subcellularLocation>
</comment>
<dbReference type="InParanoid" id="A0A7M7HLL7"/>
<dbReference type="Proteomes" id="UP000007110">
    <property type="component" value="Unassembled WGS sequence"/>
</dbReference>
<keyword evidence="11" id="KW-0833">Ubl conjugation pathway</keyword>
<proteinExistence type="inferred from homology"/>
<dbReference type="KEGG" id="spu:590500"/>
<dbReference type="Gene3D" id="1.20.5.4770">
    <property type="match status" value="1"/>
</dbReference>
<keyword evidence="12" id="KW-0378">Hydrolase</keyword>
<dbReference type="GO" id="GO:0003677">
    <property type="term" value="F:DNA binding"/>
    <property type="evidence" value="ECO:0007669"/>
    <property type="project" value="InterPro"/>
</dbReference>
<keyword evidence="9" id="KW-0479">Metal-binding</keyword>
<keyword evidence="8" id="KW-0645">Protease</keyword>
<reference evidence="20" key="1">
    <citation type="submission" date="2015-02" db="EMBL/GenBank/DDBJ databases">
        <title>Genome sequencing for Strongylocentrotus purpuratus.</title>
        <authorList>
            <person name="Murali S."/>
            <person name="Liu Y."/>
            <person name="Vee V."/>
            <person name="English A."/>
            <person name="Wang M."/>
            <person name="Skinner E."/>
            <person name="Han Y."/>
            <person name="Muzny D.M."/>
            <person name="Worley K.C."/>
            <person name="Gibbs R.A."/>
        </authorList>
    </citation>
    <scope>NUCLEOTIDE SEQUENCE</scope>
</reference>
<evidence type="ECO:0000313" key="19">
    <source>
        <dbReference type="EnsemblMetazoa" id="XP_011670661"/>
    </source>
</evidence>
<dbReference type="InterPro" id="IPR002653">
    <property type="entry name" value="Znf_A20"/>
</dbReference>
<dbReference type="FunFam" id="3.90.70.80:FF:000011">
    <property type="entry name" value="tumor necrosis factor alpha-induced protein 3"/>
    <property type="match status" value="1"/>
</dbReference>
<dbReference type="GO" id="GO:0070530">
    <property type="term" value="F:K63-linked polyubiquitin modification-dependent protein binding"/>
    <property type="evidence" value="ECO:0000318"/>
    <property type="project" value="GO_Central"/>
</dbReference>
<evidence type="ECO:0000256" key="5">
    <source>
        <dbReference type="ARBA" id="ARBA00012759"/>
    </source>
</evidence>
<organism evidence="19 20">
    <name type="scientific">Strongylocentrotus purpuratus</name>
    <name type="common">Purple sea urchin</name>
    <dbReference type="NCBI Taxonomy" id="7668"/>
    <lineage>
        <taxon>Eukaryota</taxon>
        <taxon>Metazoa</taxon>
        <taxon>Echinodermata</taxon>
        <taxon>Eleutherozoa</taxon>
        <taxon>Echinozoa</taxon>
        <taxon>Echinoidea</taxon>
        <taxon>Euechinoidea</taxon>
        <taxon>Echinacea</taxon>
        <taxon>Camarodonta</taxon>
        <taxon>Echinidea</taxon>
        <taxon>Strongylocentrotidae</taxon>
        <taxon>Strongylocentrotus</taxon>
    </lineage>
</organism>
<keyword evidence="20" id="KW-1185">Reference proteome</keyword>
<dbReference type="OMA" id="KCSGYCN"/>
<comment type="similarity">
    <text evidence="4">Belongs to the peptidase C64 family.</text>
</comment>
<evidence type="ECO:0000256" key="16">
    <source>
        <dbReference type="SAM" id="MobiDB-lite"/>
    </source>
</evidence>
<feature type="region of interest" description="Disordered" evidence="16">
    <location>
        <begin position="401"/>
        <end position="431"/>
    </location>
</feature>
<evidence type="ECO:0000256" key="13">
    <source>
        <dbReference type="ARBA" id="ARBA00022807"/>
    </source>
</evidence>
<evidence type="ECO:0000256" key="15">
    <source>
        <dbReference type="ARBA" id="ARBA00023242"/>
    </source>
</evidence>
<dbReference type="GO" id="GO:0007010">
    <property type="term" value="P:cytoskeleton organization"/>
    <property type="evidence" value="ECO:0000318"/>
    <property type="project" value="GO_Central"/>
</dbReference>
<dbReference type="GeneID" id="590500"/>
<dbReference type="GO" id="GO:0005737">
    <property type="term" value="C:cytoplasm"/>
    <property type="evidence" value="ECO:0000318"/>
    <property type="project" value="GO_Central"/>
</dbReference>
<dbReference type="OrthoDB" id="10064699at2759"/>
<dbReference type="PANTHER" id="PTHR13367">
    <property type="entry name" value="UBIQUITIN THIOESTERASE"/>
    <property type="match status" value="1"/>
</dbReference>
<feature type="domain" description="A20-type" evidence="18">
    <location>
        <begin position="602"/>
        <end position="637"/>
    </location>
</feature>
<evidence type="ECO:0000256" key="9">
    <source>
        <dbReference type="ARBA" id="ARBA00022723"/>
    </source>
</evidence>
<evidence type="ECO:0000259" key="17">
    <source>
        <dbReference type="PROSITE" id="PS50802"/>
    </source>
</evidence>
<dbReference type="AlphaFoldDB" id="A0A7M7HLL7"/>
<feature type="region of interest" description="Disordered" evidence="16">
    <location>
        <begin position="1119"/>
        <end position="1154"/>
    </location>
</feature>
<dbReference type="InterPro" id="IPR051346">
    <property type="entry name" value="OTU_Deubiquitinase"/>
</dbReference>
<keyword evidence="14" id="KW-0862">Zinc</keyword>
<feature type="compositionally biased region" description="Polar residues" evidence="16">
    <location>
        <begin position="418"/>
        <end position="431"/>
    </location>
</feature>
<evidence type="ECO:0000256" key="1">
    <source>
        <dbReference type="ARBA" id="ARBA00000707"/>
    </source>
</evidence>
<dbReference type="Gene3D" id="4.10.240.30">
    <property type="match status" value="2"/>
</dbReference>
<feature type="domain" description="OTU" evidence="17">
    <location>
        <begin position="108"/>
        <end position="281"/>
    </location>
</feature>
<evidence type="ECO:0000256" key="6">
    <source>
        <dbReference type="ARBA" id="ARBA00022490"/>
    </source>
</evidence>
<feature type="compositionally biased region" description="Polar residues" evidence="16">
    <location>
        <begin position="1066"/>
        <end position="1079"/>
    </location>
</feature>
<evidence type="ECO:0000256" key="2">
    <source>
        <dbReference type="ARBA" id="ARBA00004123"/>
    </source>
</evidence>
<feature type="compositionally biased region" description="Basic and acidic residues" evidence="16">
    <location>
        <begin position="1142"/>
        <end position="1153"/>
    </location>
</feature>
<dbReference type="Pfam" id="PF01754">
    <property type="entry name" value="zf-A20"/>
    <property type="match status" value="1"/>
</dbReference>
<feature type="region of interest" description="Disordered" evidence="16">
    <location>
        <begin position="1"/>
        <end position="20"/>
    </location>
</feature>
<dbReference type="PROSITE" id="PS50802">
    <property type="entry name" value="OTU"/>
    <property type="match status" value="1"/>
</dbReference>
<dbReference type="GO" id="GO:0071947">
    <property type="term" value="P:protein deubiquitination involved in ubiquitin-dependent protein catabolic process"/>
    <property type="evidence" value="ECO:0000318"/>
    <property type="project" value="GO_Central"/>
</dbReference>
<keyword evidence="6" id="KW-0963">Cytoplasm</keyword>
<dbReference type="Pfam" id="PF02338">
    <property type="entry name" value="OTU"/>
    <property type="match status" value="1"/>
</dbReference>
<dbReference type="GO" id="GO:0030177">
    <property type="term" value="P:positive regulation of Wnt signaling pathway"/>
    <property type="evidence" value="ECO:0000318"/>
    <property type="project" value="GO_Central"/>
</dbReference>
<evidence type="ECO:0000256" key="3">
    <source>
        <dbReference type="ARBA" id="ARBA00004496"/>
    </source>
</evidence>